<dbReference type="PANTHER" id="PTHR13563">
    <property type="entry name" value="TRNA (GUANINE-9-) METHYLTRANSFERASE"/>
    <property type="match status" value="1"/>
</dbReference>
<gene>
    <name evidence="8" type="ORF">OXX778_LOCUS2825</name>
</gene>
<evidence type="ECO:0000256" key="6">
    <source>
        <dbReference type="SAM" id="MobiDB-lite"/>
    </source>
</evidence>
<dbReference type="InterPro" id="IPR038459">
    <property type="entry name" value="MT_TRM10-typ_sf"/>
</dbReference>
<evidence type="ECO:0000256" key="1">
    <source>
        <dbReference type="ARBA" id="ARBA00012797"/>
    </source>
</evidence>
<feature type="domain" description="SAM-dependent MTase TRM10-type" evidence="7">
    <location>
        <begin position="72"/>
        <end position="273"/>
    </location>
</feature>
<feature type="compositionally biased region" description="Basic and acidic residues" evidence="6">
    <location>
        <begin position="24"/>
        <end position="40"/>
    </location>
</feature>
<dbReference type="GO" id="GO:0005654">
    <property type="term" value="C:nucleoplasm"/>
    <property type="evidence" value="ECO:0007669"/>
    <property type="project" value="TreeGrafter"/>
</dbReference>
<dbReference type="GO" id="GO:0052905">
    <property type="term" value="F:tRNA (guanosine(9)-N1)-methyltransferase activity"/>
    <property type="evidence" value="ECO:0007669"/>
    <property type="project" value="UniProtKB-EC"/>
</dbReference>
<dbReference type="EMBL" id="CAJNOC010000232">
    <property type="protein sequence ID" value="CAF0730757.1"/>
    <property type="molecule type" value="Genomic_DNA"/>
</dbReference>
<dbReference type="Proteomes" id="UP000663879">
    <property type="component" value="Unassembled WGS sequence"/>
</dbReference>
<evidence type="ECO:0000256" key="3">
    <source>
        <dbReference type="ARBA" id="ARBA00022679"/>
    </source>
</evidence>
<dbReference type="AlphaFoldDB" id="A0A813NBS0"/>
<accession>A0A813NBS0</accession>
<feature type="region of interest" description="Disordered" evidence="6">
    <location>
        <begin position="246"/>
        <end position="301"/>
    </location>
</feature>
<dbReference type="PANTHER" id="PTHR13563:SF13">
    <property type="entry name" value="TRNA METHYLTRANSFERASE 10 HOMOLOG A"/>
    <property type="match status" value="1"/>
</dbReference>
<sequence>MENPSDKNEETVTTENPTKPLSKNQEKKLRRLEKSLQYKAERRKKEREMRKLKGKQNYAVVEKLNGEKVEIKRKQLKKNLMANSPNKLRLVVDCSFESLMNYSDINHLCKQLTYCYAANRRISEPLQFYMTSCTNRTKELLEKSGLSNWDAHLHDINYLEVFQNESKENLVYLTSDSPNEIEDFDETKVYIIGGLVDHNHHKFLTYNLALKNNLSHARLPIGKFMHMKTRPDWKTAFVSTLPKRKGAEVLEDDSEEESEISDSESTPSKKLKNESETNESKNDTSGQDLNESTQIEKETSQ</sequence>
<dbReference type="EC" id="2.1.1.221" evidence="1"/>
<feature type="compositionally biased region" description="Basic and acidic residues" evidence="6">
    <location>
        <begin position="1"/>
        <end position="10"/>
    </location>
</feature>
<keyword evidence="4" id="KW-0949">S-adenosyl-L-methionine</keyword>
<dbReference type="Gene3D" id="3.40.1280.30">
    <property type="match status" value="1"/>
</dbReference>
<dbReference type="PROSITE" id="PS51675">
    <property type="entry name" value="SAM_MT_TRM10"/>
    <property type="match status" value="1"/>
</dbReference>
<proteinExistence type="predicted"/>
<dbReference type="GO" id="GO:0000049">
    <property type="term" value="F:tRNA binding"/>
    <property type="evidence" value="ECO:0007669"/>
    <property type="project" value="TreeGrafter"/>
</dbReference>
<keyword evidence="3" id="KW-0808">Transferase</keyword>
<reference evidence="8" key="1">
    <citation type="submission" date="2021-02" db="EMBL/GenBank/DDBJ databases">
        <authorList>
            <person name="Nowell W R."/>
        </authorList>
    </citation>
    <scope>NUCLEOTIDE SEQUENCE</scope>
    <source>
        <strain evidence="8">Ploen Becks lab</strain>
    </source>
</reference>
<dbReference type="GO" id="GO:0002939">
    <property type="term" value="P:tRNA N1-guanine methylation"/>
    <property type="evidence" value="ECO:0007669"/>
    <property type="project" value="TreeGrafter"/>
</dbReference>
<evidence type="ECO:0000256" key="5">
    <source>
        <dbReference type="ARBA" id="ARBA00048434"/>
    </source>
</evidence>
<evidence type="ECO:0000313" key="9">
    <source>
        <dbReference type="Proteomes" id="UP000663879"/>
    </source>
</evidence>
<feature type="compositionally biased region" description="Polar residues" evidence="6">
    <location>
        <begin position="11"/>
        <end position="23"/>
    </location>
</feature>
<feature type="region of interest" description="Disordered" evidence="6">
    <location>
        <begin position="1"/>
        <end position="52"/>
    </location>
</feature>
<protein>
    <recommendedName>
        <fullName evidence="1">tRNA (guanine(9)-N(1))-methyltransferase</fullName>
        <ecNumber evidence="1">2.1.1.221</ecNumber>
    </recommendedName>
</protein>
<keyword evidence="2" id="KW-0489">Methyltransferase</keyword>
<dbReference type="InterPro" id="IPR007356">
    <property type="entry name" value="tRNA_m1G_MeTrfase_euk"/>
</dbReference>
<evidence type="ECO:0000259" key="7">
    <source>
        <dbReference type="PROSITE" id="PS51675"/>
    </source>
</evidence>
<dbReference type="OrthoDB" id="278300at2759"/>
<organism evidence="8 9">
    <name type="scientific">Brachionus calyciflorus</name>
    <dbReference type="NCBI Taxonomy" id="104777"/>
    <lineage>
        <taxon>Eukaryota</taxon>
        <taxon>Metazoa</taxon>
        <taxon>Spiralia</taxon>
        <taxon>Gnathifera</taxon>
        <taxon>Rotifera</taxon>
        <taxon>Eurotatoria</taxon>
        <taxon>Monogononta</taxon>
        <taxon>Pseudotrocha</taxon>
        <taxon>Ploima</taxon>
        <taxon>Brachionidae</taxon>
        <taxon>Brachionus</taxon>
    </lineage>
</organism>
<keyword evidence="9" id="KW-1185">Reference proteome</keyword>
<evidence type="ECO:0000256" key="2">
    <source>
        <dbReference type="ARBA" id="ARBA00022603"/>
    </source>
</evidence>
<comment type="catalytic activity">
    <reaction evidence="5">
        <text>guanosine(9) in tRNA + S-adenosyl-L-methionine = N(1)-methylguanosine(9) in tRNA + S-adenosyl-L-homocysteine + H(+)</text>
        <dbReference type="Rhea" id="RHEA:43156"/>
        <dbReference type="Rhea" id="RHEA-COMP:10367"/>
        <dbReference type="Rhea" id="RHEA-COMP:10368"/>
        <dbReference type="ChEBI" id="CHEBI:15378"/>
        <dbReference type="ChEBI" id="CHEBI:57856"/>
        <dbReference type="ChEBI" id="CHEBI:59789"/>
        <dbReference type="ChEBI" id="CHEBI:73542"/>
        <dbReference type="ChEBI" id="CHEBI:74269"/>
        <dbReference type="EC" id="2.1.1.221"/>
    </reaction>
</comment>
<feature type="compositionally biased region" description="Polar residues" evidence="6">
    <location>
        <begin position="283"/>
        <end position="293"/>
    </location>
</feature>
<comment type="caution">
    <text evidence="8">The sequence shown here is derived from an EMBL/GenBank/DDBJ whole genome shotgun (WGS) entry which is preliminary data.</text>
</comment>
<dbReference type="InterPro" id="IPR028564">
    <property type="entry name" value="MT_TRM10-typ"/>
</dbReference>
<evidence type="ECO:0000313" key="8">
    <source>
        <dbReference type="EMBL" id="CAF0730757.1"/>
    </source>
</evidence>
<feature type="compositionally biased region" description="Basic and acidic residues" evidence="6">
    <location>
        <begin position="271"/>
        <end position="282"/>
    </location>
</feature>
<feature type="compositionally biased region" description="Acidic residues" evidence="6">
    <location>
        <begin position="249"/>
        <end position="262"/>
    </location>
</feature>
<evidence type="ECO:0000256" key="4">
    <source>
        <dbReference type="ARBA" id="ARBA00022691"/>
    </source>
</evidence>
<name>A0A813NBS0_9BILA</name>